<feature type="transmembrane region" description="Helical" evidence="1">
    <location>
        <begin position="195"/>
        <end position="212"/>
    </location>
</feature>
<sequence>MNLLAETPKKRIDSIDILRGLVMAIMALDHTRDFFMSLPYEPTDLTRASTILFLTRFITHYCAATFVFLAGTGAFLSLKRGKTKGEAFRFLLSRGLWLIILEITVISVGWGAGEFLQVIWAIGISMMVLAFLIYLPVPLIAAFGLLLIFGHNLFDHVNTAGFTPAEKTEWTLLHVQGFVHLGPINFFVLYPLIPWIGVMAAGYSFGTLFTIDAAKRKKILTVLGLSAIALFIVIRYFAFYGDATTWTYQGNIHRTILSFINVTKYPPSLDYLLITLGPGMLFLAWVEGKSNKLTDIFVVYGRVPLFYYILHLYLIHLLNIIIGLIVPLPQGFFGPQNPGLSLGWVYVIWLSVVFILYFPCRWFMKYKREHKQWWLSYL</sequence>
<feature type="domain" description="Heparan-alpha-glucosaminide N-acetyltransferase catalytic" evidence="2">
    <location>
        <begin position="11"/>
        <end position="219"/>
    </location>
</feature>
<dbReference type="Pfam" id="PF07786">
    <property type="entry name" value="HGSNAT_cat"/>
    <property type="match status" value="1"/>
</dbReference>
<comment type="caution">
    <text evidence="3">The sequence shown here is derived from an EMBL/GenBank/DDBJ whole genome shotgun (WGS) entry which is preliminary data.</text>
</comment>
<protein>
    <submittedName>
        <fullName evidence="3">DUF1624 domain-containing protein</fullName>
    </submittedName>
</protein>
<evidence type="ECO:0000313" key="4">
    <source>
        <dbReference type="Proteomes" id="UP000318733"/>
    </source>
</evidence>
<reference evidence="3 4" key="1">
    <citation type="submission" date="2019-07" db="EMBL/GenBank/DDBJ databases">
        <authorList>
            <person name="Huq M.A."/>
        </authorList>
    </citation>
    <scope>NUCLEOTIDE SEQUENCE [LARGE SCALE GENOMIC DNA]</scope>
    <source>
        <strain evidence="3 4">MAH-19</strain>
    </source>
</reference>
<keyword evidence="1" id="KW-1133">Transmembrane helix</keyword>
<dbReference type="PANTHER" id="PTHR40407:SF1">
    <property type="entry name" value="HEPARAN-ALPHA-GLUCOSAMINIDE N-ACETYLTRANSFERASE CATALYTIC DOMAIN-CONTAINING PROTEIN"/>
    <property type="match status" value="1"/>
</dbReference>
<dbReference type="InterPro" id="IPR012429">
    <property type="entry name" value="HGSNAT_cat"/>
</dbReference>
<feature type="transmembrane region" description="Helical" evidence="1">
    <location>
        <begin position="306"/>
        <end position="326"/>
    </location>
</feature>
<keyword evidence="1" id="KW-0472">Membrane</keyword>
<evidence type="ECO:0000259" key="2">
    <source>
        <dbReference type="Pfam" id="PF07786"/>
    </source>
</evidence>
<dbReference type="Proteomes" id="UP000318733">
    <property type="component" value="Unassembled WGS sequence"/>
</dbReference>
<feature type="transmembrane region" description="Helical" evidence="1">
    <location>
        <begin position="268"/>
        <end position="286"/>
    </location>
</feature>
<feature type="transmembrane region" description="Helical" evidence="1">
    <location>
        <begin position="346"/>
        <end position="364"/>
    </location>
</feature>
<dbReference type="OrthoDB" id="508112at2"/>
<dbReference type="RefSeq" id="WP_144246548.1">
    <property type="nucleotide sequence ID" value="NZ_VLPK01000001.1"/>
</dbReference>
<keyword evidence="4" id="KW-1185">Reference proteome</keyword>
<evidence type="ECO:0000313" key="3">
    <source>
        <dbReference type="EMBL" id="TSJ42983.1"/>
    </source>
</evidence>
<gene>
    <name evidence="3" type="ORF">FO440_01970</name>
</gene>
<feature type="transmembrane region" description="Helical" evidence="1">
    <location>
        <begin position="58"/>
        <end position="78"/>
    </location>
</feature>
<name>A0A556MST5_9SPHI</name>
<feature type="transmembrane region" description="Helical" evidence="1">
    <location>
        <begin position="90"/>
        <end position="112"/>
    </location>
</feature>
<organism evidence="3 4">
    <name type="scientific">Mucilaginibacter corticis</name>
    <dbReference type="NCBI Taxonomy" id="2597670"/>
    <lineage>
        <taxon>Bacteria</taxon>
        <taxon>Pseudomonadati</taxon>
        <taxon>Bacteroidota</taxon>
        <taxon>Sphingobacteriia</taxon>
        <taxon>Sphingobacteriales</taxon>
        <taxon>Sphingobacteriaceae</taxon>
        <taxon>Mucilaginibacter</taxon>
    </lineage>
</organism>
<dbReference type="AlphaFoldDB" id="A0A556MST5"/>
<accession>A0A556MST5</accession>
<feature type="transmembrane region" description="Helical" evidence="1">
    <location>
        <begin position="118"/>
        <end position="149"/>
    </location>
</feature>
<proteinExistence type="predicted"/>
<evidence type="ECO:0000256" key="1">
    <source>
        <dbReference type="SAM" id="Phobius"/>
    </source>
</evidence>
<feature type="transmembrane region" description="Helical" evidence="1">
    <location>
        <begin position="219"/>
        <end position="238"/>
    </location>
</feature>
<dbReference type="EMBL" id="VLPK01000001">
    <property type="protein sequence ID" value="TSJ42983.1"/>
    <property type="molecule type" value="Genomic_DNA"/>
</dbReference>
<keyword evidence="1" id="KW-0812">Transmembrane</keyword>
<dbReference type="PANTHER" id="PTHR40407">
    <property type="entry name" value="MEMBRANE PROTEIN-LIKE PROTEIN"/>
    <property type="match status" value="1"/>
</dbReference>